<dbReference type="NCBIfam" id="NF000658">
    <property type="entry name" value="PRK00029.1"/>
    <property type="match status" value="1"/>
</dbReference>
<name>A0A3B1CPJ3_9ZZZZ</name>
<sequence>RKPLKNLEHLNFTNTFIGLSPELYQAKTPDPVTEPYLIDFNPQAANLIGLDPAESRRREFAEYFAGNKLFPGSQPLAMAYSGHQFGSYNPRLGDGRGILLGEVTNENGHKWDIHLKGAGPTRFARGFDGRATLRASIREYLAGEALHGLNIPTTRSLAIIGIRDLIYRQTPELAAVLVRISDSHVRFGSFELFHYTNNPNRVTDLADYVIHHHHPDIEHEADRYRIFFRRVLQKTALLIAKWQASGFVHGVMNTDNMCITGVTFDYGPYGFIDRFDPGYTPNNSDTHGRYALGKQAQIGYWNLSKWGETLCNLIAPEDIMEEMAEYQPTYNKFYRDLMGEKLGLKVLDSEFTDLTGSLFQLLFNNPVDYTNFFRALSDYPDGNFAGLLNAFTNRNEIEDWLNKYSRLIDREGQTFEERKEIMDSANPKFLLRQYLLQRAIDKAVKEADFSEIERLRVLLEDPFRDRPDIFKQYHIDPEFYASDTPDSLLGMQLSCSA</sequence>
<evidence type="ECO:0000256" key="8">
    <source>
        <dbReference type="ARBA" id="ARBA00022842"/>
    </source>
</evidence>
<protein>
    <submittedName>
        <fullName evidence="9">UPF0061 protein YdiU</fullName>
    </submittedName>
</protein>
<accession>A0A3B1CPJ3</accession>
<dbReference type="GO" id="GO:0046872">
    <property type="term" value="F:metal ion binding"/>
    <property type="evidence" value="ECO:0007669"/>
    <property type="project" value="UniProtKB-KW"/>
</dbReference>
<dbReference type="GO" id="GO:0005524">
    <property type="term" value="F:ATP binding"/>
    <property type="evidence" value="ECO:0007669"/>
    <property type="project" value="UniProtKB-KW"/>
</dbReference>
<evidence type="ECO:0000256" key="5">
    <source>
        <dbReference type="ARBA" id="ARBA00022723"/>
    </source>
</evidence>
<evidence type="ECO:0000256" key="3">
    <source>
        <dbReference type="ARBA" id="ARBA00022679"/>
    </source>
</evidence>
<organism evidence="9">
    <name type="scientific">hydrothermal vent metagenome</name>
    <dbReference type="NCBI Taxonomy" id="652676"/>
    <lineage>
        <taxon>unclassified sequences</taxon>
        <taxon>metagenomes</taxon>
        <taxon>ecological metagenomes</taxon>
    </lineage>
</organism>
<keyword evidence="4" id="KW-0548">Nucleotidyltransferase</keyword>
<evidence type="ECO:0000256" key="2">
    <source>
        <dbReference type="ARBA" id="ARBA00009747"/>
    </source>
</evidence>
<comment type="cofactor">
    <cofactor evidence="1">
        <name>Mg(2+)</name>
        <dbReference type="ChEBI" id="CHEBI:18420"/>
    </cofactor>
</comment>
<keyword evidence="8" id="KW-0460">Magnesium</keyword>
<dbReference type="PANTHER" id="PTHR32057">
    <property type="entry name" value="PROTEIN ADENYLYLTRANSFERASE SELO, MITOCHONDRIAL"/>
    <property type="match status" value="1"/>
</dbReference>
<dbReference type="InterPro" id="IPR003846">
    <property type="entry name" value="SelO"/>
</dbReference>
<dbReference type="AlphaFoldDB" id="A0A3B1CPJ3"/>
<comment type="similarity">
    <text evidence="2">Belongs to the SELO family.</text>
</comment>
<keyword evidence="6" id="KW-0547">Nucleotide-binding</keyword>
<keyword evidence="7" id="KW-0067">ATP-binding</keyword>
<dbReference type="GO" id="GO:0070733">
    <property type="term" value="F:AMPylase activity"/>
    <property type="evidence" value="ECO:0007669"/>
    <property type="project" value="TreeGrafter"/>
</dbReference>
<dbReference type="HAMAP" id="MF_00692">
    <property type="entry name" value="SelO"/>
    <property type="match status" value="1"/>
</dbReference>
<evidence type="ECO:0000256" key="7">
    <source>
        <dbReference type="ARBA" id="ARBA00022840"/>
    </source>
</evidence>
<gene>
    <name evidence="9" type="ORF">MNBD_NITROSPINAE05-417</name>
</gene>
<feature type="non-terminal residue" evidence="9">
    <location>
        <position position="1"/>
    </location>
</feature>
<dbReference type="EMBL" id="UOGG01000183">
    <property type="protein sequence ID" value="VAX32039.1"/>
    <property type="molecule type" value="Genomic_DNA"/>
</dbReference>
<dbReference type="PANTHER" id="PTHR32057:SF14">
    <property type="entry name" value="PROTEIN ADENYLYLTRANSFERASE SELO, MITOCHONDRIAL"/>
    <property type="match status" value="1"/>
</dbReference>
<evidence type="ECO:0000256" key="1">
    <source>
        <dbReference type="ARBA" id="ARBA00001946"/>
    </source>
</evidence>
<evidence type="ECO:0000256" key="6">
    <source>
        <dbReference type="ARBA" id="ARBA00022741"/>
    </source>
</evidence>
<keyword evidence="5" id="KW-0479">Metal-binding</keyword>
<dbReference type="Pfam" id="PF02696">
    <property type="entry name" value="SelO"/>
    <property type="match status" value="1"/>
</dbReference>
<reference evidence="9" key="1">
    <citation type="submission" date="2018-06" db="EMBL/GenBank/DDBJ databases">
        <authorList>
            <person name="Zhirakovskaya E."/>
        </authorList>
    </citation>
    <scope>NUCLEOTIDE SEQUENCE</scope>
</reference>
<evidence type="ECO:0000313" key="9">
    <source>
        <dbReference type="EMBL" id="VAX32039.1"/>
    </source>
</evidence>
<evidence type="ECO:0000256" key="4">
    <source>
        <dbReference type="ARBA" id="ARBA00022695"/>
    </source>
</evidence>
<proteinExistence type="inferred from homology"/>
<keyword evidence="3" id="KW-0808">Transferase</keyword>